<comment type="caution">
    <text evidence="8">The sequence shown here is derived from an EMBL/GenBank/DDBJ whole genome shotgun (WGS) entry which is preliminary data.</text>
</comment>
<evidence type="ECO:0000313" key="8">
    <source>
        <dbReference type="EMBL" id="RII75645.1"/>
    </source>
</evidence>
<dbReference type="Gene3D" id="1.10.150.130">
    <property type="match status" value="1"/>
</dbReference>
<dbReference type="PANTHER" id="PTHR30349">
    <property type="entry name" value="PHAGE INTEGRASE-RELATED"/>
    <property type="match status" value="1"/>
</dbReference>
<dbReference type="SUPFAM" id="SSF56349">
    <property type="entry name" value="DNA breaking-rejoining enzymes"/>
    <property type="match status" value="1"/>
</dbReference>
<evidence type="ECO:0000256" key="2">
    <source>
        <dbReference type="ARBA" id="ARBA00022908"/>
    </source>
</evidence>
<comment type="similarity">
    <text evidence="1">Belongs to the 'phage' integrase family.</text>
</comment>
<gene>
    <name evidence="8" type="ORF">D0894_21735</name>
</gene>
<dbReference type="InterPro" id="IPR013762">
    <property type="entry name" value="Integrase-like_cat_sf"/>
</dbReference>
<dbReference type="Gene3D" id="1.10.443.10">
    <property type="entry name" value="Intergrase catalytic core"/>
    <property type="match status" value="1"/>
</dbReference>
<reference evidence="8 9" key="1">
    <citation type="submission" date="2018-08" db="EMBL/GenBank/DDBJ databases">
        <title>Draft genome sequence of the cyanotroph, Pseudomonas monteilii BCN3.</title>
        <authorList>
            <person name="Jones L.B."/>
            <person name="Kunz D.A."/>
        </authorList>
    </citation>
    <scope>NUCLEOTIDE SEQUENCE [LARGE SCALE GENOMIC DNA]</scope>
    <source>
        <strain evidence="8 9">BCN3</strain>
    </source>
</reference>
<dbReference type="InterPro" id="IPR050090">
    <property type="entry name" value="Tyrosine_recombinase_XerCD"/>
</dbReference>
<accession>A0A399M2Z7</accession>
<dbReference type="AlphaFoldDB" id="A0A399M2Z7"/>
<feature type="domain" description="Core-binding (CB)" evidence="7">
    <location>
        <begin position="57"/>
        <end position="144"/>
    </location>
</feature>
<dbReference type="InterPro" id="IPR010998">
    <property type="entry name" value="Integrase_recombinase_N"/>
</dbReference>
<dbReference type="InterPro" id="IPR011010">
    <property type="entry name" value="DNA_brk_join_enz"/>
</dbReference>
<evidence type="ECO:0000256" key="5">
    <source>
        <dbReference type="PROSITE-ProRule" id="PRU01248"/>
    </source>
</evidence>
<dbReference type="EMBL" id="QWLL01000050">
    <property type="protein sequence ID" value="RII75645.1"/>
    <property type="molecule type" value="Genomic_DNA"/>
</dbReference>
<dbReference type="GO" id="GO:0003677">
    <property type="term" value="F:DNA binding"/>
    <property type="evidence" value="ECO:0007669"/>
    <property type="project" value="UniProtKB-UniRule"/>
</dbReference>
<organism evidence="8 9">
    <name type="scientific">Pseudomonas monteilii</name>
    <dbReference type="NCBI Taxonomy" id="76759"/>
    <lineage>
        <taxon>Bacteria</taxon>
        <taxon>Pseudomonadati</taxon>
        <taxon>Pseudomonadota</taxon>
        <taxon>Gammaproteobacteria</taxon>
        <taxon>Pseudomonadales</taxon>
        <taxon>Pseudomonadaceae</taxon>
        <taxon>Pseudomonas</taxon>
    </lineage>
</organism>
<keyword evidence="2" id="KW-0229">DNA integration</keyword>
<evidence type="ECO:0000313" key="9">
    <source>
        <dbReference type="Proteomes" id="UP000265875"/>
    </source>
</evidence>
<dbReference type="Pfam" id="PF00589">
    <property type="entry name" value="Phage_integrase"/>
    <property type="match status" value="1"/>
</dbReference>
<keyword evidence="4" id="KW-0233">DNA recombination</keyword>
<protein>
    <submittedName>
        <fullName evidence="8">Site-specific integrase</fullName>
    </submittedName>
</protein>
<keyword evidence="3 5" id="KW-0238">DNA-binding</keyword>
<evidence type="ECO:0000259" key="6">
    <source>
        <dbReference type="PROSITE" id="PS51898"/>
    </source>
</evidence>
<name>A0A399M2Z7_9PSED</name>
<evidence type="ECO:0000256" key="4">
    <source>
        <dbReference type="ARBA" id="ARBA00023172"/>
    </source>
</evidence>
<evidence type="ECO:0000259" key="7">
    <source>
        <dbReference type="PROSITE" id="PS51900"/>
    </source>
</evidence>
<sequence length="383" mass="43067">MPDIRKRAGKKGAIYQVRYEDKSSDTGYSYQSFPLRKEAQAFIESLSTLKHLNKQINSMDAAVDTWLNICESEGRDGRKPVSKAVMKLYARRAQIIKSYAWGKALQEITKPDVVAFRSWLLNRHSRDQSRKVLSSLHSILLEMISRGHIGHDPAMGVRIQSETPQIEIPSQQEMRKILRAADALAASSHAQVREAWKRYRPMIYLAVASGMRPQEYVALPRRDVLNNGVRVSQAMDRSGKLGDPKSRAGHRTIDVGQEVIQMIQDFMGDEGDPDDLVFRTRTGKPMQLVPFRASAWSPLMKQAGLMVQDAETGETHPKYTPYALRHFFASSLLMKNCDIKYVQSQMGHARASITLDTYGHLIPAKDDARTAATRGLVGELLSA</sequence>
<evidence type="ECO:0000256" key="1">
    <source>
        <dbReference type="ARBA" id="ARBA00008857"/>
    </source>
</evidence>
<dbReference type="PROSITE" id="PS51900">
    <property type="entry name" value="CB"/>
    <property type="match status" value="1"/>
</dbReference>
<dbReference type="CDD" id="cd01189">
    <property type="entry name" value="INT_ICEBs1_C_like"/>
    <property type="match status" value="1"/>
</dbReference>
<proteinExistence type="inferred from homology"/>
<dbReference type="PROSITE" id="PS51898">
    <property type="entry name" value="TYR_RECOMBINASE"/>
    <property type="match status" value="1"/>
</dbReference>
<feature type="domain" description="Tyr recombinase" evidence="6">
    <location>
        <begin position="164"/>
        <end position="373"/>
    </location>
</feature>
<dbReference type="Proteomes" id="UP000265875">
    <property type="component" value="Unassembled WGS sequence"/>
</dbReference>
<dbReference type="GO" id="GO:0006310">
    <property type="term" value="P:DNA recombination"/>
    <property type="evidence" value="ECO:0007669"/>
    <property type="project" value="UniProtKB-KW"/>
</dbReference>
<dbReference type="InterPro" id="IPR002104">
    <property type="entry name" value="Integrase_catalytic"/>
</dbReference>
<dbReference type="InterPro" id="IPR044068">
    <property type="entry name" value="CB"/>
</dbReference>
<dbReference type="PANTHER" id="PTHR30349:SF64">
    <property type="entry name" value="PROPHAGE INTEGRASE INTD-RELATED"/>
    <property type="match status" value="1"/>
</dbReference>
<dbReference type="GO" id="GO:0015074">
    <property type="term" value="P:DNA integration"/>
    <property type="evidence" value="ECO:0007669"/>
    <property type="project" value="UniProtKB-KW"/>
</dbReference>
<dbReference type="RefSeq" id="WP_119371257.1">
    <property type="nucleotide sequence ID" value="NZ_QWLL01000050.1"/>
</dbReference>
<evidence type="ECO:0000256" key="3">
    <source>
        <dbReference type="ARBA" id="ARBA00023125"/>
    </source>
</evidence>